<dbReference type="InterPro" id="IPR009061">
    <property type="entry name" value="DNA-bd_dom_put_sf"/>
</dbReference>
<dbReference type="RefSeq" id="WP_170282891.1">
    <property type="nucleotide sequence ID" value="NZ_JABEQY010000047.1"/>
</dbReference>
<evidence type="ECO:0000313" key="3">
    <source>
        <dbReference type="Proteomes" id="UP000530654"/>
    </source>
</evidence>
<dbReference type="Pfam" id="PF12728">
    <property type="entry name" value="HTH_17"/>
    <property type="match status" value="1"/>
</dbReference>
<dbReference type="AlphaFoldDB" id="A0A7Y2RBB8"/>
<sequence length="71" mass="7773">MTPEVTGISPRAMRVNDASEYTSISVSTLNKLRLTGGGPTYVKIGKSVVYLISDLDAWLEAKRQKTTIDNN</sequence>
<comment type="caution">
    <text evidence="2">The sequence shown here is derived from an EMBL/GenBank/DDBJ whole genome shotgun (WGS) entry which is preliminary data.</text>
</comment>
<dbReference type="EMBL" id="JABEQY010000047">
    <property type="protein sequence ID" value="NNH67831.1"/>
    <property type="molecule type" value="Genomic_DNA"/>
</dbReference>
<feature type="domain" description="Helix-turn-helix" evidence="1">
    <location>
        <begin position="13"/>
        <end position="62"/>
    </location>
</feature>
<gene>
    <name evidence="2" type="ORF">HLI17_32030</name>
</gene>
<evidence type="ECO:0000313" key="2">
    <source>
        <dbReference type="EMBL" id="NNH67831.1"/>
    </source>
</evidence>
<dbReference type="SUPFAM" id="SSF46955">
    <property type="entry name" value="Putative DNA-binding domain"/>
    <property type="match status" value="1"/>
</dbReference>
<dbReference type="InterPro" id="IPR041657">
    <property type="entry name" value="HTH_17"/>
</dbReference>
<organism evidence="2 3">
    <name type="scientific">Rhizobium laguerreae</name>
    <dbReference type="NCBI Taxonomy" id="1076926"/>
    <lineage>
        <taxon>Bacteria</taxon>
        <taxon>Pseudomonadati</taxon>
        <taxon>Pseudomonadota</taxon>
        <taxon>Alphaproteobacteria</taxon>
        <taxon>Hyphomicrobiales</taxon>
        <taxon>Rhizobiaceae</taxon>
        <taxon>Rhizobium/Agrobacterium group</taxon>
        <taxon>Rhizobium</taxon>
    </lineage>
</organism>
<accession>A0A7Y2RBB8</accession>
<reference evidence="2 3" key="1">
    <citation type="submission" date="2020-04" db="EMBL/GenBank/DDBJ databases">
        <title>Rhizobium bacterial biofertilizers improve the content of phenolic compounds of Lactuca sativa L. under non-saline and saline-stress conditions.</title>
        <authorList>
            <person name="Ayuso-Calles M."/>
            <person name="Garcia-Estevez I."/>
            <person name="Jimenez-Gomez A."/>
            <person name="Flores-Felix J.D."/>
            <person name="Escribano-Bailon M."/>
            <person name="Rivas R."/>
        </authorList>
    </citation>
    <scope>NUCLEOTIDE SEQUENCE [LARGE SCALE GENOMIC DNA]</scope>
    <source>
        <strain evidence="2 3">GPTR02</strain>
    </source>
</reference>
<proteinExistence type="predicted"/>
<dbReference type="Proteomes" id="UP000530654">
    <property type="component" value="Unassembled WGS sequence"/>
</dbReference>
<protein>
    <submittedName>
        <fullName evidence="2">Helix-turn-helix domain-containing protein</fullName>
    </submittedName>
</protein>
<evidence type="ECO:0000259" key="1">
    <source>
        <dbReference type="Pfam" id="PF12728"/>
    </source>
</evidence>
<name>A0A7Y2RBB8_9HYPH</name>